<dbReference type="EMBL" id="CP012752">
    <property type="protein sequence ID" value="ALG06237.1"/>
    <property type="molecule type" value="Genomic_DNA"/>
</dbReference>
<proteinExistence type="predicted"/>
<evidence type="ECO:0000313" key="1">
    <source>
        <dbReference type="EMBL" id="ALG06237.1"/>
    </source>
</evidence>
<protein>
    <submittedName>
        <fullName evidence="1">Uncharacterized protein</fullName>
    </submittedName>
</protein>
<accession>A0A0N9HVR9</accession>
<evidence type="ECO:0000313" key="2">
    <source>
        <dbReference type="Proteomes" id="UP000063699"/>
    </source>
</evidence>
<name>A0A0N9HVR9_9PSEU</name>
<keyword evidence="2" id="KW-1185">Reference proteome</keyword>
<sequence length="76" mass="8298">MPTPLIVRTVMTPTRPRRMVMTLNIAKYGLFVSDSGECGPPTASARDALAHQVLAPIRVTARQAVVNQANRWHTTG</sequence>
<organism evidence="1 2">
    <name type="scientific">Kibdelosporangium phytohabitans</name>
    <dbReference type="NCBI Taxonomy" id="860235"/>
    <lineage>
        <taxon>Bacteria</taxon>
        <taxon>Bacillati</taxon>
        <taxon>Actinomycetota</taxon>
        <taxon>Actinomycetes</taxon>
        <taxon>Pseudonocardiales</taxon>
        <taxon>Pseudonocardiaceae</taxon>
        <taxon>Kibdelosporangium</taxon>
    </lineage>
</organism>
<dbReference type="AlphaFoldDB" id="A0A0N9HVR9"/>
<dbReference type="KEGG" id="kphy:AOZ06_04210"/>
<dbReference type="Proteomes" id="UP000063699">
    <property type="component" value="Chromosome"/>
</dbReference>
<gene>
    <name evidence="1" type="ORF">AOZ06_04210</name>
</gene>
<reference evidence="1 2" key="1">
    <citation type="submission" date="2015-07" db="EMBL/GenBank/DDBJ databases">
        <title>Genome sequencing of Kibdelosporangium phytohabitans.</title>
        <authorList>
            <person name="Qin S."/>
            <person name="Xing K."/>
        </authorList>
    </citation>
    <scope>NUCLEOTIDE SEQUENCE [LARGE SCALE GENOMIC DNA]</scope>
    <source>
        <strain evidence="1 2">KLBMP1111</strain>
    </source>
</reference>